<keyword evidence="2" id="KW-1185">Reference proteome</keyword>
<gene>
    <name evidence="1" type="primary">LYS4</name>
    <name evidence="1" type="ORF">DSO57_1038975</name>
</gene>
<dbReference type="EMBL" id="QTSX02004822">
    <property type="protein sequence ID" value="KAJ9063620.1"/>
    <property type="molecule type" value="Genomic_DNA"/>
</dbReference>
<reference evidence="1" key="1">
    <citation type="submission" date="2022-04" db="EMBL/GenBank/DDBJ databases">
        <title>Genome of the entomopathogenic fungus Entomophthora muscae.</title>
        <authorList>
            <person name="Elya C."/>
            <person name="Lovett B.R."/>
            <person name="Lee E."/>
            <person name="Macias A.M."/>
            <person name="Hajek A.E."/>
            <person name="De Bivort B.L."/>
            <person name="Kasson M.T."/>
            <person name="De Fine Licht H.H."/>
            <person name="Stajich J.E."/>
        </authorList>
    </citation>
    <scope>NUCLEOTIDE SEQUENCE</scope>
    <source>
        <strain evidence="1">Berkeley</strain>
    </source>
</reference>
<evidence type="ECO:0000313" key="1">
    <source>
        <dbReference type="EMBL" id="KAJ9063620.1"/>
    </source>
</evidence>
<sequence length="743" mass="80423">MSRCIKLVAGDVRAFSKGNPTKLNRVVLRFYSESLGSRLHTDLGRRFLGRQSPARSLATVTKGFGLENTYEFPLEPPVAEKRPQNLIEKIVQRYLHQEESELGSKGDPPSVHSGDFVTIRPHHILTHDNTGAVMKKFKSIGVPKIKTPTQPVFALDHDVQNKSESNLLKYSSIEKFAKEQGVDFYPAGRGIGHQVMIEEGYAFPNTLTVASDSHSNMYGGVGCLGTPLVRTDAAAVWATGKTWWQVPQVVKVQLIGKLASGVTGKDVIVALCGQFNKGEVLNCAIEFSGEALRELSIDDRLAIANMSTEWGALAAVFPCDETTITWLEARAKRLGNKHPRVNSQTIQALKDEALVSDRGAFYRKKLTLDLGTVVPHASGPNAVTIATPVSELESQNIKIHKAYLVSCTNARLTDLAQAAAVVANRKIHPNVEFYVAAASSQVQEDAEAQGHWKSLLDAGARPLPPGCGPCVGLGVGLLKDGEVGISATNRNFKGRMGSRKAQAYLASPAVVAASAVNGRICLPEHLHFAANPPKFNIEECADNAAATRGVEFPVVSGFPALLEGEALYCGAADNLNTDGIYAGVHTYNDRLTKEEMATVVMENYDPKFRQLVRQGDILVGGFNFGTGSSREQAATALLAAGVKAVIAGSYSETYKRNAINNGLLVLECPHLVERLRSEDALSSAPTVRSGFHLQIDFRRNQLICRSPQSNKDIYILTSGVGKDAQTLYLRGGLENWVRAELGL</sequence>
<protein>
    <submittedName>
        <fullName evidence="1">Mitochondrial Homoaconitase</fullName>
        <ecNumber evidence="1">4.2.1.36</ecNumber>
    </submittedName>
</protein>
<evidence type="ECO:0000313" key="2">
    <source>
        <dbReference type="Proteomes" id="UP001165960"/>
    </source>
</evidence>
<comment type="caution">
    <text evidence="1">The sequence shown here is derived from an EMBL/GenBank/DDBJ whole genome shotgun (WGS) entry which is preliminary data.</text>
</comment>
<accession>A0ACC2SMU9</accession>
<dbReference type="EC" id="4.2.1.36" evidence="1"/>
<name>A0ACC2SMU9_9FUNG</name>
<proteinExistence type="predicted"/>
<organism evidence="1 2">
    <name type="scientific">Entomophthora muscae</name>
    <dbReference type="NCBI Taxonomy" id="34485"/>
    <lineage>
        <taxon>Eukaryota</taxon>
        <taxon>Fungi</taxon>
        <taxon>Fungi incertae sedis</taxon>
        <taxon>Zoopagomycota</taxon>
        <taxon>Entomophthoromycotina</taxon>
        <taxon>Entomophthoromycetes</taxon>
        <taxon>Entomophthorales</taxon>
        <taxon>Entomophthoraceae</taxon>
        <taxon>Entomophthora</taxon>
    </lineage>
</organism>
<keyword evidence="1" id="KW-0456">Lyase</keyword>
<dbReference type="Proteomes" id="UP001165960">
    <property type="component" value="Unassembled WGS sequence"/>
</dbReference>